<dbReference type="InterPro" id="IPR006439">
    <property type="entry name" value="HAD-SF_hydro_IA"/>
</dbReference>
<dbReference type="GO" id="GO:0019120">
    <property type="term" value="F:hydrolase activity, acting on acid halide bonds, in C-halide compounds"/>
    <property type="evidence" value="ECO:0007669"/>
    <property type="project" value="InterPro"/>
</dbReference>
<feature type="region of interest" description="Disordered" evidence="3">
    <location>
        <begin position="1"/>
        <end position="24"/>
    </location>
</feature>
<dbReference type="PRINTS" id="PR00413">
    <property type="entry name" value="HADHALOGNASE"/>
</dbReference>
<dbReference type="EMBL" id="SDWU01000025">
    <property type="protein sequence ID" value="RYB98120.1"/>
    <property type="molecule type" value="Genomic_DNA"/>
</dbReference>
<dbReference type="PANTHER" id="PTHR43316">
    <property type="entry name" value="HYDROLASE, HALOACID DELAHOGENASE-RELATED"/>
    <property type="match status" value="1"/>
</dbReference>
<dbReference type="InterPro" id="IPR051540">
    <property type="entry name" value="S-2-haloacid_dehalogenase"/>
</dbReference>
<sequence>MTGDVVTDLPPSSDHPVSPDGPRRPRLLVFDVNETLSDMAPLSARFEDVGAPPHLAKLWFAELLRDGFALTVCGESESFSTLGAEALRVRLHGQPLDRPLDAAVDHVMHGFSELAVHPDVVEGVRDLGELGIRLVTLSNGSASVAEALLQGAGVRDRFERLLTVEDAGVWKPASRAYAYALEECGVEPMDAMLVAVHPWDIDGARRAGLATAWIDRSDGRHPSYFGAPDIRVASLTELADALR</sequence>
<dbReference type="InterPro" id="IPR006328">
    <property type="entry name" value="2-HAD"/>
</dbReference>
<dbReference type="OrthoDB" id="3774052at2"/>
<dbReference type="SFLD" id="SFLDS00003">
    <property type="entry name" value="Haloacid_Dehalogenase"/>
    <property type="match status" value="1"/>
</dbReference>
<dbReference type="Gene3D" id="3.40.50.1000">
    <property type="entry name" value="HAD superfamily/HAD-like"/>
    <property type="match status" value="1"/>
</dbReference>
<gene>
    <name evidence="4" type="ORF">EUA07_18770</name>
</gene>
<organism evidence="4 5">
    <name type="scientific">Nocardioides ganghwensis</name>
    <dbReference type="NCBI Taxonomy" id="252230"/>
    <lineage>
        <taxon>Bacteria</taxon>
        <taxon>Bacillati</taxon>
        <taxon>Actinomycetota</taxon>
        <taxon>Actinomycetes</taxon>
        <taxon>Propionibacteriales</taxon>
        <taxon>Nocardioidaceae</taxon>
        <taxon>Nocardioides</taxon>
    </lineage>
</organism>
<dbReference type="Proteomes" id="UP000293291">
    <property type="component" value="Unassembled WGS sequence"/>
</dbReference>
<evidence type="ECO:0000256" key="1">
    <source>
        <dbReference type="ARBA" id="ARBA00008106"/>
    </source>
</evidence>
<evidence type="ECO:0000313" key="4">
    <source>
        <dbReference type="EMBL" id="RYB98120.1"/>
    </source>
</evidence>
<dbReference type="NCBIfam" id="TIGR01493">
    <property type="entry name" value="HAD-SF-IA-v2"/>
    <property type="match status" value="1"/>
</dbReference>
<dbReference type="PANTHER" id="PTHR43316:SF3">
    <property type="entry name" value="HALOACID DEHALOGENASE, TYPE II (AFU_ORTHOLOGUE AFUA_2G07750)-RELATED"/>
    <property type="match status" value="1"/>
</dbReference>
<dbReference type="NCBIfam" id="TIGR01428">
    <property type="entry name" value="HAD_type_II"/>
    <property type="match status" value="1"/>
</dbReference>
<dbReference type="SUPFAM" id="SSF56784">
    <property type="entry name" value="HAD-like"/>
    <property type="match status" value="1"/>
</dbReference>
<dbReference type="CDD" id="cd02588">
    <property type="entry name" value="HAD_L2-DEX"/>
    <property type="match status" value="1"/>
</dbReference>
<comment type="similarity">
    <text evidence="1">Belongs to the HAD-like hydrolase superfamily. S-2-haloalkanoic acid dehalogenase family.</text>
</comment>
<dbReference type="AlphaFoldDB" id="A0A4Q2S722"/>
<proteinExistence type="inferred from homology"/>
<accession>A0A4Q2S722</accession>
<keyword evidence="2" id="KW-0378">Hydrolase</keyword>
<evidence type="ECO:0000313" key="5">
    <source>
        <dbReference type="Proteomes" id="UP000293291"/>
    </source>
</evidence>
<dbReference type="SFLD" id="SFLDG01129">
    <property type="entry name" value="C1.5:_HAD__Beta-PGM__Phosphata"/>
    <property type="match status" value="1"/>
</dbReference>
<dbReference type="InterPro" id="IPR036412">
    <property type="entry name" value="HAD-like_sf"/>
</dbReference>
<dbReference type="Gene3D" id="1.10.150.240">
    <property type="entry name" value="Putative phosphatase, domain 2"/>
    <property type="match status" value="1"/>
</dbReference>
<reference evidence="4 5" key="1">
    <citation type="submission" date="2019-01" db="EMBL/GenBank/DDBJ databases">
        <title>Novel species of Nocardioides.</title>
        <authorList>
            <person name="Liu Q."/>
            <person name="Xin Y.-H."/>
        </authorList>
    </citation>
    <scope>NUCLEOTIDE SEQUENCE [LARGE SCALE GENOMIC DNA]</scope>
    <source>
        <strain evidence="4 5">CGMCC 4.6875</strain>
    </source>
</reference>
<dbReference type="Pfam" id="PF00702">
    <property type="entry name" value="Hydrolase"/>
    <property type="match status" value="1"/>
</dbReference>
<name>A0A4Q2S722_9ACTN</name>
<evidence type="ECO:0000256" key="3">
    <source>
        <dbReference type="SAM" id="MobiDB-lite"/>
    </source>
</evidence>
<protein>
    <submittedName>
        <fullName evidence="4">Haloacid dehalogenase type II</fullName>
    </submittedName>
</protein>
<comment type="caution">
    <text evidence="4">The sequence shown here is derived from an EMBL/GenBank/DDBJ whole genome shotgun (WGS) entry which is preliminary data.</text>
</comment>
<dbReference type="InterPro" id="IPR023198">
    <property type="entry name" value="PGP-like_dom2"/>
</dbReference>
<keyword evidence="5" id="KW-1185">Reference proteome</keyword>
<evidence type="ECO:0000256" key="2">
    <source>
        <dbReference type="ARBA" id="ARBA00022801"/>
    </source>
</evidence>
<dbReference type="InterPro" id="IPR023214">
    <property type="entry name" value="HAD_sf"/>
</dbReference>